<feature type="domain" description="Mce/MlaD" evidence="1">
    <location>
        <begin position="57"/>
        <end position="132"/>
    </location>
</feature>
<dbReference type="GO" id="GO:0051701">
    <property type="term" value="P:biological process involved in interaction with host"/>
    <property type="evidence" value="ECO:0007669"/>
    <property type="project" value="TreeGrafter"/>
</dbReference>
<dbReference type="InterPro" id="IPR052336">
    <property type="entry name" value="MlaD_Phospholipid_Transporter"/>
</dbReference>
<dbReference type="GO" id="GO:0005576">
    <property type="term" value="C:extracellular region"/>
    <property type="evidence" value="ECO:0007669"/>
    <property type="project" value="TreeGrafter"/>
</dbReference>
<dbReference type="InterPro" id="IPR024516">
    <property type="entry name" value="Mce_C"/>
</dbReference>
<dbReference type="EMBL" id="QLYX01000013">
    <property type="protein sequence ID" value="RAY12394.1"/>
    <property type="molecule type" value="Genomic_DNA"/>
</dbReference>
<dbReference type="PANTHER" id="PTHR33371:SF17">
    <property type="entry name" value="MCE-FAMILY PROTEIN MCE1B"/>
    <property type="match status" value="1"/>
</dbReference>
<evidence type="ECO:0000313" key="3">
    <source>
        <dbReference type="EMBL" id="RAY12394.1"/>
    </source>
</evidence>
<keyword evidence="4" id="KW-1185">Reference proteome</keyword>
<name>A0A365GZX8_9ACTN</name>
<dbReference type="Proteomes" id="UP000251891">
    <property type="component" value="Unassembled WGS sequence"/>
</dbReference>
<proteinExistence type="predicted"/>
<dbReference type="NCBIfam" id="TIGR00996">
    <property type="entry name" value="Mtu_fam_mce"/>
    <property type="match status" value="1"/>
</dbReference>
<gene>
    <name evidence="3" type="ORF">DPM19_24915</name>
</gene>
<reference evidence="3 4" key="1">
    <citation type="submission" date="2018-06" db="EMBL/GenBank/DDBJ databases">
        <title>Actinomadura craniellae sp. nov. isolated from marine sponge Craniella sp.</title>
        <authorList>
            <person name="Li L."/>
            <person name="Xu Q.H."/>
            <person name="Lin H.W."/>
            <person name="Lu Y.H."/>
        </authorList>
    </citation>
    <scope>NUCLEOTIDE SEQUENCE [LARGE SCALE GENOMIC DNA]</scope>
    <source>
        <strain evidence="3 4">LHW63021</strain>
    </source>
</reference>
<accession>A0A365GZX8</accession>
<dbReference type="PANTHER" id="PTHR33371">
    <property type="entry name" value="INTERMEMBRANE PHOSPHOLIPID TRANSPORT SYSTEM BINDING PROTEIN MLAD-RELATED"/>
    <property type="match status" value="1"/>
</dbReference>
<feature type="domain" description="Mammalian cell entry C-terminal" evidence="2">
    <location>
        <begin position="135"/>
        <end position="311"/>
    </location>
</feature>
<organism evidence="3 4">
    <name type="scientific">Actinomadura craniellae</name>
    <dbReference type="NCBI Taxonomy" id="2231787"/>
    <lineage>
        <taxon>Bacteria</taxon>
        <taxon>Bacillati</taxon>
        <taxon>Actinomycetota</taxon>
        <taxon>Actinomycetes</taxon>
        <taxon>Streptosporangiales</taxon>
        <taxon>Thermomonosporaceae</taxon>
        <taxon>Actinomadura</taxon>
    </lineage>
</organism>
<dbReference type="OrthoDB" id="9771725at2"/>
<dbReference type="Pfam" id="PF02470">
    <property type="entry name" value="MlaD"/>
    <property type="match status" value="1"/>
</dbReference>
<dbReference type="RefSeq" id="WP_111870450.1">
    <property type="nucleotide sequence ID" value="NZ_QLYX01000013.1"/>
</dbReference>
<evidence type="ECO:0000259" key="2">
    <source>
        <dbReference type="Pfam" id="PF11887"/>
    </source>
</evidence>
<dbReference type="Pfam" id="PF11887">
    <property type="entry name" value="Mce4_CUP1"/>
    <property type="match status" value="1"/>
</dbReference>
<comment type="caution">
    <text evidence="3">The sequence shown here is derived from an EMBL/GenBank/DDBJ whole genome shotgun (WGS) entry which is preliminary data.</text>
</comment>
<evidence type="ECO:0000313" key="4">
    <source>
        <dbReference type="Proteomes" id="UP000251891"/>
    </source>
</evidence>
<protein>
    <submittedName>
        <fullName evidence="3">MCE family protein</fullName>
    </submittedName>
</protein>
<evidence type="ECO:0000259" key="1">
    <source>
        <dbReference type="Pfam" id="PF02470"/>
    </source>
</evidence>
<dbReference type="AlphaFoldDB" id="A0A365GZX8"/>
<sequence>MARPTFPRRAPRLPARLSPRGRARAALATRLAVFVTVTGLLTAYIGAQIARVNLEDGWPLTATFDDASGLEPGDQVKIAGTPVGWVDELRIVDGRARVHLTVNTSVTVPADSEAAIRWRDTMGRRVVYLIPGTSPAQMRPGAHITRTRSVIDSRALVDQLIPLARSVDPGQVNQVLMSLSQALNGNAGELDQLIVNVEELSSTIAVRRATLRRMLADYATVTEIIARRDKQIATAVDDLVKLSGAFADNRRLIDQALVELATMSRTSDQVLAGNSRELASVISRLSDFTAGVQRNRGALNAVLGSAAPKLQRIFAAVDNGGYAEASIPCISLAAPPCPYSTRLPGPRETGTAGVAPSSSGTGARIVPLDSSDALRHLLVGGG</sequence>
<dbReference type="InterPro" id="IPR005693">
    <property type="entry name" value="Mce"/>
</dbReference>
<dbReference type="InterPro" id="IPR003399">
    <property type="entry name" value="Mce/MlaD"/>
</dbReference>